<dbReference type="Proteomes" id="UP000469724">
    <property type="component" value="Unassembled WGS sequence"/>
</dbReference>
<organism evidence="1 2">
    <name type="scientific">Desulfolutivibrio sulfodismutans</name>
    <dbReference type="NCBI Taxonomy" id="63561"/>
    <lineage>
        <taxon>Bacteria</taxon>
        <taxon>Pseudomonadati</taxon>
        <taxon>Thermodesulfobacteriota</taxon>
        <taxon>Desulfovibrionia</taxon>
        <taxon>Desulfovibrionales</taxon>
        <taxon>Desulfovibrionaceae</taxon>
        <taxon>Desulfolutivibrio</taxon>
    </lineage>
</organism>
<proteinExistence type="predicted"/>
<reference evidence="1 2" key="1">
    <citation type="submission" date="2020-02" db="EMBL/GenBank/DDBJ databases">
        <title>Comparative genomics of sulfur disproportionating microorganisms.</title>
        <authorList>
            <person name="Ward L.M."/>
            <person name="Bertran E."/>
            <person name="Johnston D.T."/>
        </authorList>
    </citation>
    <scope>NUCLEOTIDE SEQUENCE [LARGE SCALE GENOMIC DNA]</scope>
    <source>
        <strain evidence="1 2">DSM 3696</strain>
    </source>
</reference>
<evidence type="ECO:0008006" key="3">
    <source>
        <dbReference type="Google" id="ProtNLM"/>
    </source>
</evidence>
<comment type="caution">
    <text evidence="1">The sequence shown here is derived from an EMBL/GenBank/DDBJ whole genome shotgun (WGS) entry which is preliminary data.</text>
</comment>
<evidence type="ECO:0000313" key="2">
    <source>
        <dbReference type="Proteomes" id="UP000469724"/>
    </source>
</evidence>
<dbReference type="EMBL" id="JAAGRQ010000101">
    <property type="protein sequence ID" value="NDY58432.1"/>
    <property type="molecule type" value="Genomic_DNA"/>
</dbReference>
<evidence type="ECO:0000313" key="1">
    <source>
        <dbReference type="EMBL" id="NDY58432.1"/>
    </source>
</evidence>
<keyword evidence="2" id="KW-1185">Reference proteome</keyword>
<gene>
    <name evidence="1" type="ORF">G3N56_16995</name>
</gene>
<dbReference type="AlphaFoldDB" id="A0A7K3NQD7"/>
<name>A0A7K3NQD7_9BACT</name>
<sequence>MDAQSTVNAAEKTATLRLSGPCGTEHAAALAAAWGAFLKQVDEALDQEKPETAPPSQGFAASLDLSGATGVGLAFFEVMTAAAKALSRRGIAVSRQGELPEPLRQAAKLAGFATVPGIGPLFAPPDGHTAQARP</sequence>
<dbReference type="RefSeq" id="WP_163303505.1">
    <property type="nucleotide sequence ID" value="NZ_JAAGRQ010000101.1"/>
</dbReference>
<accession>A0A7K3NQD7</accession>
<protein>
    <recommendedName>
        <fullName evidence="3">STAS domain-containing protein</fullName>
    </recommendedName>
</protein>